<reference evidence="3" key="1">
    <citation type="submission" date="2025-08" db="UniProtKB">
        <authorList>
            <consortium name="RefSeq"/>
        </authorList>
    </citation>
    <scope>IDENTIFICATION</scope>
    <source>
        <tissue evidence="3">Whole organism</tissue>
    </source>
</reference>
<sequence length="556" mass="61284">MYRLSQLRRYGGSQSTTQFGSSKRDKEKEMGSASTVSSATSSRPTRTADDSMVKSREGRPDQYTNLTTSDKPSSEVSSSSIVGRDQNSPSTHGRATTELSKVVSSTYSSSDLHSSSNYEKPADLPTFASTHEKTTDEPYFSASIDKSKDEPSCPKDSKKTSQPTYSATIPDIPDTDSSNKCCESDAQESRSSSKNHAKDLIASHVNAYSGLLTPEESFATEPDISHSKSTSEQIVSPMNNTANSSNESRVPTKSPSNVNEFRKCSSPSRNASCGEAVPEISVVADDKKEEEESEEEEEDDLVKEEEEKNSKQNFDTEKIDMDGETCDKEDYNNTISVVVDDKKEEEEHESEEEDDDLAEEMEEKDSKQNFDTEKTDMDDEYDEEDYKKDDSTNGEEDSEDEMEGAVADADQNDSGYDSYEGKKGSSAKNQAKSRLPDHAVQPNSVSPGSSGTTSPTHPSSPSSDDLKDEKSPPQTSLSDDSADIKSNKSSSKDSSPHKKKKPTADPEKPAVVPTPTEVVTNPLLQDAMPKDKPFDFREFLESKKEDFEERWKKPEK</sequence>
<feature type="compositionally biased region" description="Acidic residues" evidence="1">
    <location>
        <begin position="392"/>
        <end position="403"/>
    </location>
</feature>
<accession>A0A8B7N7Y3</accession>
<feature type="compositionally biased region" description="Polar residues" evidence="1">
    <location>
        <begin position="85"/>
        <end position="99"/>
    </location>
</feature>
<feature type="region of interest" description="Disordered" evidence="1">
    <location>
        <begin position="213"/>
        <end position="531"/>
    </location>
</feature>
<protein>
    <submittedName>
        <fullName evidence="3">RNA polymerase-associated protein LEO1</fullName>
    </submittedName>
</protein>
<feature type="region of interest" description="Disordered" evidence="1">
    <location>
        <begin position="1"/>
        <end position="198"/>
    </location>
</feature>
<feature type="compositionally biased region" description="Acidic residues" evidence="1">
    <location>
        <begin position="288"/>
        <end position="304"/>
    </location>
</feature>
<dbReference type="KEGG" id="hazt:108666936"/>
<keyword evidence="2" id="KW-1185">Reference proteome</keyword>
<feature type="non-terminal residue" evidence="3">
    <location>
        <position position="556"/>
    </location>
</feature>
<dbReference type="Proteomes" id="UP000694843">
    <property type="component" value="Unplaced"/>
</dbReference>
<feature type="compositionally biased region" description="Basic and acidic residues" evidence="1">
    <location>
        <begin position="46"/>
        <end position="60"/>
    </location>
</feature>
<dbReference type="GeneID" id="108666936"/>
<proteinExistence type="predicted"/>
<feature type="compositionally biased region" description="Basic and acidic residues" evidence="1">
    <location>
        <begin position="305"/>
        <end position="331"/>
    </location>
</feature>
<feature type="compositionally biased region" description="Low complexity" evidence="1">
    <location>
        <begin position="11"/>
        <end position="21"/>
    </location>
</feature>
<feature type="compositionally biased region" description="Low complexity" evidence="1">
    <location>
        <begin position="509"/>
        <end position="522"/>
    </location>
</feature>
<feature type="compositionally biased region" description="Acidic residues" evidence="1">
    <location>
        <begin position="343"/>
        <end position="363"/>
    </location>
</feature>
<evidence type="ECO:0000313" key="3">
    <source>
        <dbReference type="RefSeq" id="XP_018009394.1"/>
    </source>
</evidence>
<feature type="compositionally biased region" description="Basic and acidic residues" evidence="1">
    <location>
        <begin position="364"/>
        <end position="375"/>
    </location>
</feature>
<feature type="compositionally biased region" description="Low complexity" evidence="1">
    <location>
        <begin position="100"/>
        <end position="116"/>
    </location>
</feature>
<dbReference type="OMA" id="KQNFDTE"/>
<evidence type="ECO:0000313" key="2">
    <source>
        <dbReference type="Proteomes" id="UP000694843"/>
    </source>
</evidence>
<dbReference type="RefSeq" id="XP_018009394.1">
    <property type="nucleotide sequence ID" value="XM_018153905.1"/>
</dbReference>
<dbReference type="AlphaFoldDB" id="A0A8B7N7Y3"/>
<evidence type="ECO:0000256" key="1">
    <source>
        <dbReference type="SAM" id="MobiDB-lite"/>
    </source>
</evidence>
<name>A0A8B7N7Y3_HYAAZ</name>
<feature type="compositionally biased region" description="Basic and acidic residues" evidence="1">
    <location>
        <begin position="145"/>
        <end position="159"/>
    </location>
</feature>
<organism evidence="2 3">
    <name type="scientific">Hyalella azteca</name>
    <name type="common">Amphipod</name>
    <dbReference type="NCBI Taxonomy" id="294128"/>
    <lineage>
        <taxon>Eukaryota</taxon>
        <taxon>Metazoa</taxon>
        <taxon>Ecdysozoa</taxon>
        <taxon>Arthropoda</taxon>
        <taxon>Crustacea</taxon>
        <taxon>Multicrustacea</taxon>
        <taxon>Malacostraca</taxon>
        <taxon>Eumalacostraca</taxon>
        <taxon>Peracarida</taxon>
        <taxon>Amphipoda</taxon>
        <taxon>Senticaudata</taxon>
        <taxon>Talitrida</taxon>
        <taxon>Talitroidea</taxon>
        <taxon>Hyalellidae</taxon>
        <taxon>Hyalella</taxon>
    </lineage>
</organism>
<gene>
    <name evidence="3" type="primary">LOC108666936</name>
</gene>
<feature type="compositionally biased region" description="Low complexity" evidence="1">
    <location>
        <begin position="32"/>
        <end position="45"/>
    </location>
</feature>
<feature type="compositionally biased region" description="Basic and acidic residues" evidence="1">
    <location>
        <begin position="482"/>
        <end position="508"/>
    </location>
</feature>
<feature type="compositionally biased region" description="Polar residues" evidence="1">
    <location>
        <begin position="227"/>
        <end position="271"/>
    </location>
</feature>
<feature type="compositionally biased region" description="Low complexity" evidence="1">
    <location>
        <begin position="69"/>
        <end position="80"/>
    </location>
</feature>
<feature type="compositionally biased region" description="Low complexity" evidence="1">
    <location>
        <begin position="444"/>
        <end position="463"/>
    </location>
</feature>